<protein>
    <submittedName>
        <fullName evidence="2">ZYBA0S10-00540g1_1</fullName>
    </submittedName>
</protein>
<dbReference type="Gene3D" id="1.25.40.10">
    <property type="entry name" value="Tetratricopeptide repeat domain"/>
    <property type="match status" value="1"/>
</dbReference>
<reference evidence="3" key="1">
    <citation type="journal article" date="2013" name="Genome Announc.">
        <title>Genome sequence of the food spoilage yeast Zygosaccharomyces bailii CLIB 213(T).</title>
        <authorList>
            <person name="Galeote V."/>
            <person name="Bigey F."/>
            <person name="Devillers H."/>
            <person name="Neuveglise C."/>
            <person name="Dequin S."/>
        </authorList>
    </citation>
    <scope>NUCLEOTIDE SEQUENCE [LARGE SCALE GENOMIC DNA]</scope>
    <source>
        <strain evidence="3">CLIB 213 / ATCC 58445 / CBS 680 / CCRC 21525 / NBRC 1098 / NCYC 1416 / NRRL Y-2227</strain>
    </source>
</reference>
<feature type="compositionally biased region" description="Low complexity" evidence="1">
    <location>
        <begin position="93"/>
        <end position="102"/>
    </location>
</feature>
<dbReference type="AlphaFoldDB" id="A0A8J2T9I8"/>
<feature type="compositionally biased region" description="Basic residues" evidence="1">
    <location>
        <begin position="108"/>
        <end position="131"/>
    </location>
</feature>
<accession>A0A8J2T9I8</accession>
<dbReference type="OrthoDB" id="185373at2759"/>
<proteinExistence type="predicted"/>
<dbReference type="InterPro" id="IPR011990">
    <property type="entry name" value="TPR-like_helical_dom_sf"/>
</dbReference>
<keyword evidence="3" id="KW-1185">Reference proteome</keyword>
<evidence type="ECO:0000313" key="2">
    <source>
        <dbReference type="EMBL" id="CDF91137.1"/>
    </source>
</evidence>
<dbReference type="Pfam" id="PF08579">
    <property type="entry name" value="RPM2"/>
    <property type="match status" value="1"/>
</dbReference>
<feature type="region of interest" description="Disordered" evidence="1">
    <location>
        <begin position="180"/>
        <end position="205"/>
    </location>
</feature>
<dbReference type="EMBL" id="HG316463">
    <property type="protein sequence ID" value="CDF91137.1"/>
    <property type="molecule type" value="Genomic_DNA"/>
</dbReference>
<gene>
    <name evidence="2" type="ORF">BN860_00540g</name>
</gene>
<evidence type="ECO:0000256" key="1">
    <source>
        <dbReference type="SAM" id="MobiDB-lite"/>
    </source>
</evidence>
<name>A0A8J2T9I8_ZYGB2</name>
<dbReference type="Proteomes" id="UP000019375">
    <property type="component" value="Unassembled WGS sequence"/>
</dbReference>
<sequence length="1201" mass="138784">MAFKSFKYKFYAKGYHSAAQKPTAFFDSSYQYLRQNQGLVSLDSAVPPSHLPHLGPHPVVGAGVNFNIVDDVLLDCEAADDHRRKEERNNEHQQQQQQGQQQADDAKPRRRQRSASISSHRHTRSVATLRRKSMGEYTTLALRGQKDAFIDHAMSKRYYSTGRKENEVAHRVQLAETAPPPLFDAKTAPPPQREEQFSSPWEEDTEPCLNKDTFLQTHVDHIRRCQELGDLNKINSLYQSLKRNDIVPPVDVYATILDSIARRQFDKDDLDYKVSELLTCYQDMITNKLKPSDEVYNTVLGCLFHSSVIAFATHNVNGLDFYKIASELFQAIGPHHRLSKQVLNYALLAMNLYPGYVTLAKAQQVLDKSPHARVDSFYYVAFISYAKLTNDASTIKRLYEEYRLALKADPSLRDGEYEVYSMAVAGLVETGDLELAIKLLDRLMVDLRATTGSTRDVSLLLSNFLLSVSKVDCQRAHKLWSQFHKMKWVPEFSYEFYLVLMANSFEDWKLTKKIYSCIFPMKRSFKGNARNNLSDYLLHPMGVESVLSSLMDYALQLKDNEVIMKLIEESVVKNFRFDTALYAYIFAYLKEMRCPDDYLLRFVQSQGNAMRDSDANITERYEFLNSVVNNFPSQVILKKITEMNFFVDLCRNFSLADARGINYGGLMGCMTSLWGSPQTIDKYPYNLEIHAILITKLYDFDTYGGDLDNDILTEFREKTMERFCKLATNYKRLNLDPAKIPGSVTQAIKMCDVSEEVVAFYNHPGDWDKSYHLSLGPTIRNSARTGIKEYQKLLLDGYCFDYDTYKQLVIQKFVDPHVIKSCLELCPDKEEQKYLTNLIVIKAPYDRLEEFVLKNASFSEQIFPFLKDESLLRLAKNCDINYWIEKTEFPKRFMSIAVQAEYKASIEYVYDKLYRMKDYKSILKYNKCCPVLNMEILLKSCIRTGEYSLYRKLFDKFREHLGPCSLDIQSEYLINNLKIDEAVNLINSASVRNPHKTLDIYTFGLFLQSFKKDVAYYEMPENTLQFANLLSSQTTFSGMIALYDMVSHSGLLNFGESVKPAVKVEILEQMLNNLQDATALVSVTDAEVREEYTMKLRNFFRFKVFLKQPFVTLLDMKKLLHVWKAVDPYAIDALFNNLVESIYLNPSAQALYLENDLMFHYTSDSLGELLNEIESFYESEENVEDVEKVRKLKSVIEENKL</sequence>
<organism evidence="2 3">
    <name type="scientific">Zygosaccharomyces bailii (strain CLIB 213 / ATCC 58445 / CBS 680 / BCRC 21525 / NBRC 1098 / NCYC 1416 / NRRL Y-2227)</name>
    <dbReference type="NCBI Taxonomy" id="1333698"/>
    <lineage>
        <taxon>Eukaryota</taxon>
        <taxon>Fungi</taxon>
        <taxon>Dikarya</taxon>
        <taxon>Ascomycota</taxon>
        <taxon>Saccharomycotina</taxon>
        <taxon>Saccharomycetes</taxon>
        <taxon>Saccharomycetales</taxon>
        <taxon>Saccharomycetaceae</taxon>
        <taxon>Zygosaccharomyces</taxon>
    </lineage>
</organism>
<evidence type="ECO:0000313" key="3">
    <source>
        <dbReference type="Proteomes" id="UP000019375"/>
    </source>
</evidence>
<feature type="region of interest" description="Disordered" evidence="1">
    <location>
        <begin position="83"/>
        <end position="131"/>
    </location>
</feature>
<dbReference type="InterPro" id="IPR013888">
    <property type="entry name" value="RNase_P_Rpm2_mt"/>
</dbReference>